<dbReference type="EMBL" id="ML178828">
    <property type="protein sequence ID" value="TFL00497.1"/>
    <property type="molecule type" value="Genomic_DNA"/>
</dbReference>
<dbReference type="EC" id="5.3.4.1" evidence="5 14"/>
<dbReference type="STRING" id="1884261.A0A5C3QG90"/>
<evidence type="ECO:0000313" key="16">
    <source>
        <dbReference type="EMBL" id="TFL00497.1"/>
    </source>
</evidence>
<dbReference type="FunFam" id="3.40.30.10:FF:000027">
    <property type="entry name" value="protein disulfide-isomerase A2"/>
    <property type="match status" value="1"/>
</dbReference>
<name>A0A5C3QG90_9AGAR</name>
<dbReference type="Gene3D" id="3.40.30.10">
    <property type="entry name" value="Glutaredoxin"/>
    <property type="match status" value="4"/>
</dbReference>
<protein>
    <recommendedName>
        <fullName evidence="5 14">Protein disulfide-isomerase</fullName>
        <ecNumber evidence="5 14">5.3.4.1</ecNumber>
    </recommendedName>
</protein>
<feature type="disulfide bond" description="Redox-active" evidence="12">
    <location>
        <begin position="58"/>
        <end position="61"/>
    </location>
</feature>
<feature type="domain" description="Thioredoxin" evidence="15">
    <location>
        <begin position="353"/>
        <end position="476"/>
    </location>
</feature>
<dbReference type="AlphaFoldDB" id="A0A5C3QG90"/>
<evidence type="ECO:0000256" key="7">
    <source>
        <dbReference type="ARBA" id="ARBA00022737"/>
    </source>
</evidence>
<organism evidence="16 17">
    <name type="scientific">Pterulicium gracile</name>
    <dbReference type="NCBI Taxonomy" id="1884261"/>
    <lineage>
        <taxon>Eukaryota</taxon>
        <taxon>Fungi</taxon>
        <taxon>Dikarya</taxon>
        <taxon>Basidiomycota</taxon>
        <taxon>Agaricomycotina</taxon>
        <taxon>Agaricomycetes</taxon>
        <taxon>Agaricomycetidae</taxon>
        <taxon>Agaricales</taxon>
        <taxon>Pleurotineae</taxon>
        <taxon>Pterulaceae</taxon>
        <taxon>Pterulicium</taxon>
    </lineage>
</organism>
<gene>
    <name evidence="16" type="ORF">BDV98DRAFT_569097</name>
</gene>
<dbReference type="GO" id="GO:0006457">
    <property type="term" value="P:protein folding"/>
    <property type="evidence" value="ECO:0007669"/>
    <property type="project" value="TreeGrafter"/>
</dbReference>
<reference evidence="16 17" key="1">
    <citation type="journal article" date="2019" name="Nat. Ecol. Evol.">
        <title>Megaphylogeny resolves global patterns of mushroom evolution.</title>
        <authorList>
            <person name="Varga T."/>
            <person name="Krizsan K."/>
            <person name="Foldi C."/>
            <person name="Dima B."/>
            <person name="Sanchez-Garcia M."/>
            <person name="Sanchez-Ramirez S."/>
            <person name="Szollosi G.J."/>
            <person name="Szarkandi J.G."/>
            <person name="Papp V."/>
            <person name="Albert L."/>
            <person name="Andreopoulos W."/>
            <person name="Angelini C."/>
            <person name="Antonin V."/>
            <person name="Barry K.W."/>
            <person name="Bougher N.L."/>
            <person name="Buchanan P."/>
            <person name="Buyck B."/>
            <person name="Bense V."/>
            <person name="Catcheside P."/>
            <person name="Chovatia M."/>
            <person name="Cooper J."/>
            <person name="Damon W."/>
            <person name="Desjardin D."/>
            <person name="Finy P."/>
            <person name="Geml J."/>
            <person name="Haridas S."/>
            <person name="Hughes K."/>
            <person name="Justo A."/>
            <person name="Karasinski D."/>
            <person name="Kautmanova I."/>
            <person name="Kiss B."/>
            <person name="Kocsube S."/>
            <person name="Kotiranta H."/>
            <person name="LaButti K.M."/>
            <person name="Lechner B.E."/>
            <person name="Liimatainen K."/>
            <person name="Lipzen A."/>
            <person name="Lukacs Z."/>
            <person name="Mihaltcheva S."/>
            <person name="Morgado L.N."/>
            <person name="Niskanen T."/>
            <person name="Noordeloos M.E."/>
            <person name="Ohm R.A."/>
            <person name="Ortiz-Santana B."/>
            <person name="Ovrebo C."/>
            <person name="Racz N."/>
            <person name="Riley R."/>
            <person name="Savchenko A."/>
            <person name="Shiryaev A."/>
            <person name="Soop K."/>
            <person name="Spirin V."/>
            <person name="Szebenyi C."/>
            <person name="Tomsovsky M."/>
            <person name="Tulloss R.E."/>
            <person name="Uehling J."/>
            <person name="Grigoriev I.V."/>
            <person name="Vagvolgyi C."/>
            <person name="Papp T."/>
            <person name="Martin F.M."/>
            <person name="Miettinen O."/>
            <person name="Hibbett D.S."/>
            <person name="Nagy L.G."/>
        </authorList>
    </citation>
    <scope>NUCLEOTIDE SEQUENCE [LARGE SCALE GENOMIC DNA]</scope>
    <source>
        <strain evidence="16 17">CBS 309.79</strain>
    </source>
</reference>
<comment type="similarity">
    <text evidence="4 13">Belongs to the protein disulfide isomerase family.</text>
</comment>
<dbReference type="GO" id="GO:0034976">
    <property type="term" value="P:response to endoplasmic reticulum stress"/>
    <property type="evidence" value="ECO:0007669"/>
    <property type="project" value="TreeGrafter"/>
</dbReference>
<keyword evidence="17" id="KW-1185">Reference proteome</keyword>
<dbReference type="Pfam" id="PF13848">
    <property type="entry name" value="Thioredoxin_6"/>
    <property type="match status" value="1"/>
</dbReference>
<dbReference type="OrthoDB" id="427280at2759"/>
<dbReference type="InterPro" id="IPR036249">
    <property type="entry name" value="Thioredoxin-like_sf"/>
</dbReference>
<evidence type="ECO:0000259" key="15">
    <source>
        <dbReference type="PROSITE" id="PS51352"/>
    </source>
</evidence>
<keyword evidence="11 12" id="KW-0676">Redox-active center</keyword>
<evidence type="ECO:0000256" key="2">
    <source>
        <dbReference type="ARBA" id="ARBA00002692"/>
    </source>
</evidence>
<sequence length="512" mass="56306">MRVSSFSPVVLALLASVVRAEGDEPAAPSDVLTLTTSSFESSVNPESLILVEFYAPWCGHCKALAPHYEEAATTLKDKNIKLAKVDCVEEGELCQSHGVQGYPTLKVFRNGTPTDYTGPRKADGIVSYMTKQSLPAVSEVKDNHAEFIKADKLVVVAYLASTTDAPAAEFSALAEKHRDDFLFGVVTDKDVAAAAAVNPPALVVYRSFDEPTTEYPLPVSDLKVAEVEDWLKDLAIPIIDEVSGENYGTYANSPKPLAYLFVDPTQEDRQSLIDTIKPIAKKFKSKLNFVWIDAIKFGEHAKALNIPDVKWPAFVIQSMEDQMKYPLDQALGTAEAVVSDWVERFIGGSLQPSLKSEPIPETQDESVYTVVGKEFEKVVFDESKDVFIELYATWCGHCKRLAPIWSQLGDKYAHAKDKVVIAKMEATENDLPPSVPFRVSGFPTIKFKPAGSKDFIDYEGDRSLESLVEFVEANVKNTIPPAPKVETPAEDAQVPLEAEKVVPAAEETHDEL</sequence>
<dbReference type="PANTHER" id="PTHR18929">
    <property type="entry name" value="PROTEIN DISULFIDE ISOMERASE"/>
    <property type="match status" value="1"/>
</dbReference>
<dbReference type="Pfam" id="PF00085">
    <property type="entry name" value="Thioredoxin"/>
    <property type="match status" value="2"/>
</dbReference>
<keyword evidence="6 14" id="KW-0732">Signal</keyword>
<keyword evidence="10 14" id="KW-0413">Isomerase</keyword>
<comment type="function">
    <text evidence="2">Participates in the folding of proteins containing disulfide bonds, may be involved in glycosylation, prolyl hydroxylation and triglyceride transfer.</text>
</comment>
<dbReference type="InterPro" id="IPR017937">
    <property type="entry name" value="Thioredoxin_CS"/>
</dbReference>
<dbReference type="PANTHER" id="PTHR18929:SF132">
    <property type="entry name" value="PROTEIN DISULFIDE-ISOMERASE A3"/>
    <property type="match status" value="1"/>
</dbReference>
<evidence type="ECO:0000256" key="12">
    <source>
        <dbReference type="PIRSR" id="PIRSR605792-51"/>
    </source>
</evidence>
<evidence type="ECO:0000256" key="11">
    <source>
        <dbReference type="ARBA" id="ARBA00023284"/>
    </source>
</evidence>
<comment type="catalytic activity">
    <reaction evidence="1 14">
        <text>Catalyzes the rearrangement of -S-S- bonds in proteins.</text>
        <dbReference type="EC" id="5.3.4.1"/>
    </reaction>
</comment>
<evidence type="ECO:0000256" key="4">
    <source>
        <dbReference type="ARBA" id="ARBA00006347"/>
    </source>
</evidence>
<keyword evidence="7" id="KW-0677">Repeat</keyword>
<evidence type="ECO:0000256" key="5">
    <source>
        <dbReference type="ARBA" id="ARBA00012723"/>
    </source>
</evidence>
<feature type="signal peptide" evidence="14">
    <location>
        <begin position="1"/>
        <end position="22"/>
    </location>
</feature>
<proteinExistence type="inferred from homology"/>
<accession>A0A5C3QG90</accession>
<dbReference type="PROSITE" id="PS51352">
    <property type="entry name" value="THIOREDOXIN_2"/>
    <property type="match status" value="2"/>
</dbReference>
<keyword evidence="9 12" id="KW-1015">Disulfide bond</keyword>
<dbReference type="CDD" id="cd02982">
    <property type="entry name" value="PDI_b'_family"/>
    <property type="match status" value="1"/>
</dbReference>
<dbReference type="InterPro" id="IPR005792">
    <property type="entry name" value="Prot_disulphide_isomerase"/>
</dbReference>
<evidence type="ECO:0000256" key="9">
    <source>
        <dbReference type="ARBA" id="ARBA00023157"/>
    </source>
</evidence>
<dbReference type="CDD" id="cd02995">
    <property type="entry name" value="PDI_a_PDI_a'_C"/>
    <property type="match status" value="1"/>
</dbReference>
<evidence type="ECO:0000256" key="1">
    <source>
        <dbReference type="ARBA" id="ARBA00001182"/>
    </source>
</evidence>
<evidence type="ECO:0000256" key="8">
    <source>
        <dbReference type="ARBA" id="ARBA00022824"/>
    </source>
</evidence>
<dbReference type="GO" id="GO:0003756">
    <property type="term" value="F:protein disulfide isomerase activity"/>
    <property type="evidence" value="ECO:0007669"/>
    <property type="project" value="UniProtKB-EC"/>
</dbReference>
<dbReference type="SUPFAM" id="SSF52833">
    <property type="entry name" value="Thioredoxin-like"/>
    <property type="match status" value="4"/>
</dbReference>
<dbReference type="CDD" id="cd02981">
    <property type="entry name" value="PDI_b_family"/>
    <property type="match status" value="1"/>
</dbReference>
<keyword evidence="8" id="KW-0256">Endoplasmic reticulum</keyword>
<dbReference type="InterPro" id="IPR013766">
    <property type="entry name" value="Thioredoxin_domain"/>
</dbReference>
<dbReference type="InterPro" id="IPR005788">
    <property type="entry name" value="PDI_thioredoxin-like_dom"/>
</dbReference>
<comment type="subcellular location">
    <subcellularLocation>
        <location evidence="3">Endoplasmic reticulum lumen</location>
    </subcellularLocation>
</comment>
<dbReference type="GO" id="GO:0005788">
    <property type="term" value="C:endoplasmic reticulum lumen"/>
    <property type="evidence" value="ECO:0007669"/>
    <property type="project" value="UniProtKB-SubCell"/>
</dbReference>
<dbReference type="CDD" id="cd02961">
    <property type="entry name" value="PDI_a_family"/>
    <property type="match status" value="1"/>
</dbReference>
<dbReference type="PROSITE" id="PS00194">
    <property type="entry name" value="THIOREDOXIN_1"/>
    <property type="match status" value="2"/>
</dbReference>
<feature type="chain" id="PRO_5023079353" description="Protein disulfide-isomerase" evidence="14">
    <location>
        <begin position="23"/>
        <end position="512"/>
    </location>
</feature>
<feature type="disulfide bond" description="Redox-active" evidence="12">
    <location>
        <begin position="395"/>
        <end position="398"/>
    </location>
</feature>
<dbReference type="PRINTS" id="PR00421">
    <property type="entry name" value="THIOREDOXIN"/>
</dbReference>
<evidence type="ECO:0000256" key="13">
    <source>
        <dbReference type="RuleBase" id="RU004208"/>
    </source>
</evidence>
<feature type="domain" description="Thioredoxin" evidence="15">
    <location>
        <begin position="6"/>
        <end position="134"/>
    </location>
</feature>
<evidence type="ECO:0000256" key="6">
    <source>
        <dbReference type="ARBA" id="ARBA00022729"/>
    </source>
</evidence>
<evidence type="ECO:0000256" key="10">
    <source>
        <dbReference type="ARBA" id="ARBA00023235"/>
    </source>
</evidence>
<evidence type="ECO:0000313" key="17">
    <source>
        <dbReference type="Proteomes" id="UP000305067"/>
    </source>
</evidence>
<evidence type="ECO:0000256" key="14">
    <source>
        <dbReference type="RuleBase" id="RU361130"/>
    </source>
</evidence>
<dbReference type="FunFam" id="3.40.30.10:FF:000017">
    <property type="entry name" value="Protein disulfide-isomerase A4"/>
    <property type="match status" value="1"/>
</dbReference>
<evidence type="ECO:0000256" key="3">
    <source>
        <dbReference type="ARBA" id="ARBA00004319"/>
    </source>
</evidence>
<dbReference type="NCBIfam" id="TIGR01126">
    <property type="entry name" value="pdi_dom"/>
    <property type="match status" value="2"/>
</dbReference>
<dbReference type="Proteomes" id="UP000305067">
    <property type="component" value="Unassembled WGS sequence"/>
</dbReference>
<dbReference type="NCBIfam" id="TIGR01130">
    <property type="entry name" value="ER_PDI_fam"/>
    <property type="match status" value="1"/>
</dbReference>